<evidence type="ECO:0000313" key="9">
    <source>
        <dbReference type="Proteomes" id="UP000694240"/>
    </source>
</evidence>
<proteinExistence type="predicted"/>
<dbReference type="GO" id="GO:0006508">
    <property type="term" value="P:proteolysis"/>
    <property type="evidence" value="ECO:0007669"/>
    <property type="project" value="UniProtKB-KW"/>
</dbReference>
<dbReference type="InterPro" id="IPR057670">
    <property type="entry name" value="SH3_retrovirus"/>
</dbReference>
<dbReference type="GO" id="GO:0003964">
    <property type="term" value="F:RNA-directed DNA polymerase activity"/>
    <property type="evidence" value="ECO:0007669"/>
    <property type="project" value="UniProtKB-KW"/>
</dbReference>
<evidence type="ECO:0000313" key="8">
    <source>
        <dbReference type="EMBL" id="KAG7593488.1"/>
    </source>
</evidence>
<dbReference type="Pfam" id="PF07727">
    <property type="entry name" value="RVT_2"/>
    <property type="match status" value="1"/>
</dbReference>
<keyword evidence="8" id="KW-0548">Nucleotidyltransferase</keyword>
<dbReference type="GO" id="GO:0003676">
    <property type="term" value="F:nucleic acid binding"/>
    <property type="evidence" value="ECO:0007669"/>
    <property type="project" value="InterPro"/>
</dbReference>
<gene>
    <name evidence="8" type="ORF">ISN45_Aa01g022830</name>
</gene>
<accession>A0A8T2C0A6</accession>
<dbReference type="InterPro" id="IPR039537">
    <property type="entry name" value="Retrotran_Ty1/copia-like"/>
</dbReference>
<keyword evidence="9" id="KW-1185">Reference proteome</keyword>
<dbReference type="CDD" id="cd09272">
    <property type="entry name" value="RNase_HI_RT_Ty1"/>
    <property type="match status" value="1"/>
</dbReference>
<keyword evidence="8" id="KW-0695">RNA-directed DNA polymerase</keyword>
<evidence type="ECO:0000256" key="4">
    <source>
        <dbReference type="PROSITE-ProRule" id="PRU00047"/>
    </source>
</evidence>
<dbReference type="InterPro" id="IPR054722">
    <property type="entry name" value="PolX-like_BBD"/>
</dbReference>
<dbReference type="GO" id="GO:0015074">
    <property type="term" value="P:DNA integration"/>
    <property type="evidence" value="ECO:0007669"/>
    <property type="project" value="InterPro"/>
</dbReference>
<feature type="domain" description="CCHC-type" evidence="6">
    <location>
        <begin position="275"/>
        <end position="288"/>
    </location>
</feature>
<dbReference type="Pfam" id="PF00665">
    <property type="entry name" value="rve"/>
    <property type="match status" value="1"/>
</dbReference>
<evidence type="ECO:0000259" key="7">
    <source>
        <dbReference type="PROSITE" id="PS50994"/>
    </source>
</evidence>
<dbReference type="GO" id="GO:0008233">
    <property type="term" value="F:peptidase activity"/>
    <property type="evidence" value="ECO:0007669"/>
    <property type="project" value="UniProtKB-KW"/>
</dbReference>
<dbReference type="EMBL" id="JAEFBK010000006">
    <property type="protein sequence ID" value="KAG7593488.1"/>
    <property type="molecule type" value="Genomic_DNA"/>
</dbReference>
<feature type="region of interest" description="Disordered" evidence="5">
    <location>
        <begin position="1449"/>
        <end position="1509"/>
    </location>
</feature>
<dbReference type="InterPro" id="IPR029472">
    <property type="entry name" value="Copia-like_N"/>
</dbReference>
<reference evidence="8 9" key="1">
    <citation type="submission" date="2020-12" db="EMBL/GenBank/DDBJ databases">
        <title>Concerted genomic and epigenomic changes stabilize Arabidopsis allopolyploids.</title>
        <authorList>
            <person name="Chen Z."/>
        </authorList>
    </citation>
    <scope>NUCLEOTIDE SEQUENCE [LARGE SCALE GENOMIC DNA]</scope>
    <source>
        <strain evidence="8">Allo738</strain>
        <tissue evidence="8">Leaf</tissue>
    </source>
</reference>
<dbReference type="Pfam" id="PF22936">
    <property type="entry name" value="Pol_BBD"/>
    <property type="match status" value="1"/>
</dbReference>
<keyword evidence="4" id="KW-0862">Zinc</keyword>
<dbReference type="PANTHER" id="PTHR42648">
    <property type="entry name" value="TRANSPOSASE, PUTATIVE-RELATED"/>
    <property type="match status" value="1"/>
</dbReference>
<dbReference type="Pfam" id="PF14223">
    <property type="entry name" value="Retrotran_gag_2"/>
    <property type="match status" value="1"/>
</dbReference>
<organism evidence="8 9">
    <name type="scientific">Arabidopsis thaliana x Arabidopsis arenosa</name>
    <dbReference type="NCBI Taxonomy" id="1240361"/>
    <lineage>
        <taxon>Eukaryota</taxon>
        <taxon>Viridiplantae</taxon>
        <taxon>Streptophyta</taxon>
        <taxon>Embryophyta</taxon>
        <taxon>Tracheophyta</taxon>
        <taxon>Spermatophyta</taxon>
        <taxon>Magnoliopsida</taxon>
        <taxon>eudicotyledons</taxon>
        <taxon>Gunneridae</taxon>
        <taxon>Pentapetalae</taxon>
        <taxon>rosids</taxon>
        <taxon>malvids</taxon>
        <taxon>Brassicales</taxon>
        <taxon>Brassicaceae</taxon>
        <taxon>Camelineae</taxon>
        <taxon>Arabidopsis</taxon>
    </lineage>
</organism>
<dbReference type="InterPro" id="IPR013103">
    <property type="entry name" value="RVT_2"/>
</dbReference>
<keyword evidence="2" id="KW-0479">Metal-binding</keyword>
<feature type="compositionally biased region" description="Polar residues" evidence="5">
    <location>
        <begin position="1449"/>
        <end position="1458"/>
    </location>
</feature>
<dbReference type="PROSITE" id="PS50158">
    <property type="entry name" value="ZF_CCHC"/>
    <property type="match status" value="1"/>
</dbReference>
<dbReference type="Pfam" id="PF13976">
    <property type="entry name" value="gag_pre-integrs"/>
    <property type="match status" value="1"/>
</dbReference>
<feature type="compositionally biased region" description="Basic and acidic residues" evidence="5">
    <location>
        <begin position="1471"/>
        <end position="1480"/>
    </location>
</feature>
<dbReference type="PANTHER" id="PTHR42648:SF26">
    <property type="entry name" value="INTEGRASE CATALYTIC DOMAIN-CONTAINING PROTEIN"/>
    <property type="match status" value="1"/>
</dbReference>
<sequence length="1509" mass="168756">MEKSMELYDLPSLKISNCVTVKLTNRNYILWKSQFESFLSGQGLLGFVNGAITAPISIVPEPQAAGVTEAVQNPEYEAWCRLDQVVMAWLLGSLSEDILSVVVGSKTSQEVWTKLAKHFNRVSSSRIFELQRRLHGLSKEGKTMEEYLRYLKNICDQLASVGSPVAEKMKVFAMVHGLTREYEPLITSLESSLDAVPGPTYEDVVYRLKGFDDRLQGYNASDVSPHLAFNTFRASNRGRGGRNRGRGNFSTRGRGFQQQFSSSSSSVLSGEKPMCQICGKRGHLALQCWHRFDDSYQHSETAAAAFSALHITDVTDDSSWVPDSAATAHITNNSSRLQQMQPYFGNDTVMASDGNFLPITHIGSASLPSTSGNLPLKDVLVCPEIAKSLLSVSKLTKDYPCSFTFDADGVLVKDKVTHKVLTKGSSTSDGLYKLENPKFQMFYSTRQVKATDEVWHMRLGHPNPQVLQFLVKNKAIQVNKSTSKMCESCRLGKSSRLPFISSDFVASRPLERVHCDLWGPAPVSSIQGFHYYVIFIDNLSRYCWFYPLKHKSDFCSTFIKFQSFVENLLQTKIGTFQSDGGGEFTSNRFLKHLQESGIQHYISCPHTPQQNGLAERKHRQLTERGLTLMFQSKAPQRFWVEAFFTANFLSNLLPTTVLDSSTTPYEALFGKTPNYSALRTFGCACFPTLRPYAQNKFDPRSLKCIFLGYTEKYKGYRCYYPPTGRVYLSRHVLFDESSFPFIDTYAGLQHTSPTPLLDAWLKGFPIMPPSSEQEQTAAANTSSSASVINTSQQQQDQLMFLNTEGETSNTISNETLSNEPLCVMPIQTITSQENDAVSESSPKGNEECTECTASYDLVPIGNSAPSSSPRPENSVSSSTPSSTTESIHPMITRLKKGIVKPNQRYALLTHKVSYPMPTTVTEALKDPKWTAAMVEEMGNCSETQTWSLVPLTPKMHVLGSKWVFRVKLNADGSLDKYKARLVAQGFNQEEGIDYLETYSPVVRSATVRAVLHLATVMEWELKQMDVKNAFLHGDLTETVYMKQPAGFIDKDHPNHVCLLHKSLYGLKQSPRAWFDKFSKFLLSFGFICSISDPSLFVCVKNRDVIMLLLYVDDMVITGNSSKLLSDLLTNLNKQFKMKDLGRLSYFLGIQAQFHSKGLFLSQQKYAEDLLATAAMSHCSPVATPLPLQPERAPHQTEIFDNPTYFRSLAGKLQYLTLTRPDLQFSVNYVCQKMHAPTVSDFHLLKRILRYIKGTTTMGIAFNKGTDCKLRAYSDSDHAGCLGTRRSTMGFCTFLGNNLISWCSRKQPTVAKSSTEAEYRAMSETASEITWLVNLLRDLGVPQLQKPELFCDNLSAVYLTANPAFHPRTKHFATHYHYVREQVAFGELIVNHIPGHLQLADIFTKSLATAPFESLRFKLGVDFPPPPSLRGSINTTAQNDTVLEMGSKINRPNSKQVQHNSKEPNAVQRKPATNDKSRAYAERSLSSGGTDVTTRNRFEALGSCDESDAT</sequence>
<dbReference type="Pfam" id="PF14244">
    <property type="entry name" value="Retrotran_gag_3"/>
    <property type="match status" value="1"/>
</dbReference>
<keyword evidence="1" id="KW-0645">Protease</keyword>
<feature type="region of interest" description="Disordered" evidence="5">
    <location>
        <begin position="234"/>
        <end position="267"/>
    </location>
</feature>
<evidence type="ECO:0000256" key="2">
    <source>
        <dbReference type="ARBA" id="ARBA00022723"/>
    </source>
</evidence>
<feature type="region of interest" description="Disordered" evidence="5">
    <location>
        <begin position="859"/>
        <end position="887"/>
    </location>
</feature>
<dbReference type="PROSITE" id="PS50994">
    <property type="entry name" value="INTEGRASE"/>
    <property type="match status" value="1"/>
</dbReference>
<feature type="domain" description="Integrase catalytic" evidence="7">
    <location>
        <begin position="505"/>
        <end position="672"/>
    </location>
</feature>
<dbReference type="Pfam" id="PF25597">
    <property type="entry name" value="SH3_retrovirus"/>
    <property type="match status" value="1"/>
</dbReference>
<dbReference type="Proteomes" id="UP000694240">
    <property type="component" value="Chromosome 6"/>
</dbReference>
<name>A0A8T2C0A6_9BRAS</name>
<keyword evidence="3" id="KW-0378">Hydrolase</keyword>
<dbReference type="InterPro" id="IPR001584">
    <property type="entry name" value="Integrase_cat-core"/>
</dbReference>
<evidence type="ECO:0000259" key="6">
    <source>
        <dbReference type="PROSITE" id="PS50158"/>
    </source>
</evidence>
<keyword evidence="4" id="KW-0863">Zinc-finger</keyword>
<dbReference type="GO" id="GO:0008270">
    <property type="term" value="F:zinc ion binding"/>
    <property type="evidence" value="ECO:0007669"/>
    <property type="project" value="UniProtKB-KW"/>
</dbReference>
<keyword evidence="8" id="KW-0808">Transferase</keyword>
<evidence type="ECO:0000256" key="3">
    <source>
        <dbReference type="ARBA" id="ARBA00022801"/>
    </source>
</evidence>
<evidence type="ECO:0000256" key="5">
    <source>
        <dbReference type="SAM" id="MobiDB-lite"/>
    </source>
</evidence>
<dbReference type="InterPro" id="IPR025724">
    <property type="entry name" value="GAG-pre-integrase_dom"/>
</dbReference>
<evidence type="ECO:0000256" key="1">
    <source>
        <dbReference type="ARBA" id="ARBA00022670"/>
    </source>
</evidence>
<feature type="compositionally biased region" description="Polar residues" evidence="5">
    <location>
        <begin position="1483"/>
        <end position="1494"/>
    </location>
</feature>
<feature type="compositionally biased region" description="Low complexity" evidence="5">
    <location>
        <begin position="246"/>
        <end position="266"/>
    </location>
</feature>
<dbReference type="InterPro" id="IPR001878">
    <property type="entry name" value="Znf_CCHC"/>
</dbReference>
<comment type="caution">
    <text evidence="8">The sequence shown here is derived from an EMBL/GenBank/DDBJ whole genome shotgun (WGS) entry which is preliminary data.</text>
</comment>
<feature type="compositionally biased region" description="Low complexity" evidence="5">
    <location>
        <begin position="865"/>
        <end position="886"/>
    </location>
</feature>
<protein>
    <submittedName>
        <fullName evidence="8">Reverse transcriptase RNA-dependent DNA polymerase</fullName>
    </submittedName>
</protein>